<evidence type="ECO:0000313" key="1">
    <source>
        <dbReference type="EMBL" id="QCF47453.1"/>
    </source>
</evidence>
<dbReference type="SUPFAM" id="SSF56112">
    <property type="entry name" value="Protein kinase-like (PK-like)"/>
    <property type="match status" value="1"/>
</dbReference>
<dbReference type="EMBL" id="MK638687">
    <property type="protein sequence ID" value="QCF47453.1"/>
    <property type="molecule type" value="mRNA"/>
</dbReference>
<dbReference type="Gene3D" id="1.10.510.10">
    <property type="entry name" value="Transferase(Phosphotransferase) domain 1"/>
    <property type="match status" value="1"/>
</dbReference>
<organism evidence="1">
    <name type="scientific">Erythrocytic necrosis virus</name>
    <dbReference type="NCBI Taxonomy" id="1543320"/>
    <lineage>
        <taxon>Viruses</taxon>
        <taxon>Varidnaviria</taxon>
        <taxon>Bamfordvirae</taxon>
        <taxon>Nucleocytoviricota</taxon>
        <taxon>Megaviricetes</taxon>
        <taxon>Pimascovirales</taxon>
        <taxon>Pimascovirales incertae sedis</taxon>
        <taxon>Iridoviridae</taxon>
    </lineage>
</organism>
<dbReference type="GO" id="GO:0016740">
    <property type="term" value="F:transferase activity"/>
    <property type="evidence" value="ECO:0007669"/>
    <property type="project" value="UniProtKB-KW"/>
</dbReference>
<dbReference type="InterPro" id="IPR011009">
    <property type="entry name" value="Kinase-like_dom_sf"/>
</dbReference>
<sequence length="287" mass="33324">MAFYLKSNFTMNKGVYGELFWCGYQDDDTIYIAKKLKDVDFSLYIEKEAAIRLSSLPTVYNVKSLELHEGKKYLVSKYVSGPLLKDYYSQNMENIFLHILCTLEVMGRCGVCHNDLHTGNIIITKSDLTHVKYCFGSEYLTVNVNGELPVLIDYGQANIENYRYRPVITGLDLGNFASLIHDNRFDKLKIYYSFKELLEPGKLRTLISHLGKPTLKNLSVWVKKNVGLLWNPINLNLEYKFIKVFDLVDYHTSGMFLSFPPITMPDYDTVYDKLDNLWSINFTMNYH</sequence>
<keyword evidence="1" id="KW-0808">Transferase</keyword>
<reference evidence="1" key="2">
    <citation type="submission" date="2019-03" db="EMBL/GenBank/DDBJ databases">
        <authorList>
            <person name="Pagowski V."/>
            <person name="Mordecai G."/>
            <person name="Miller K."/>
            <person name="Schulze A."/>
            <person name="Kaukinen K."/>
            <person name="Ming T."/>
            <person name="Teffer A."/>
            <person name="Tabata A."/>
            <person name="Suttle C."/>
        </authorList>
    </citation>
    <scope>NUCLEOTIDE SEQUENCE</scope>
    <source>
        <strain evidence="1">SEQ_97</strain>
    </source>
</reference>
<accession>A0A4D6QIH0</accession>
<name>A0A4D6QIH0_9VIRU</name>
<proteinExistence type="evidence at transcript level"/>
<protein>
    <submittedName>
        <fullName evidence="1">Putative phosphotransferase</fullName>
    </submittedName>
</protein>
<reference evidence="1" key="1">
    <citation type="journal article" date="2019" name="Viruses">
        <title>Distribution and Phylogeny of Erythrocytic Necrosis Virus (ENV) in Salmon Suggests Marine Origin.</title>
        <authorList>
            <person name="Pagowski V.A."/>
            <person name="Mordecai G.J."/>
            <person name="Miller K.M."/>
            <person name="Schulze A.D."/>
            <person name="Kaukinen K.H."/>
            <person name="Ming T.J."/>
            <person name="Li S."/>
            <person name="Teffer A.K."/>
            <person name="Tabata A."/>
            <person name="Suttle C.A."/>
        </authorList>
    </citation>
    <scope>NUCLEOTIDE SEQUENCE</scope>
    <source>
        <strain evidence="1">SEQ_97</strain>
    </source>
</reference>